<keyword evidence="1" id="KW-0810">Translation regulation</keyword>
<dbReference type="InterPro" id="IPR003489">
    <property type="entry name" value="RHF/RaiA"/>
</dbReference>
<reference evidence="4 5" key="1">
    <citation type="journal article" date="2019" name="Emerg. Microbes Infect.">
        <title>Comprehensive subspecies identification of 175 nontuberculous mycobacteria species based on 7547 genomic profiles.</title>
        <authorList>
            <person name="Matsumoto Y."/>
            <person name="Kinjo T."/>
            <person name="Motooka D."/>
            <person name="Nabeya D."/>
            <person name="Jung N."/>
            <person name="Uechi K."/>
            <person name="Horii T."/>
            <person name="Iida T."/>
            <person name="Fujita J."/>
            <person name="Nakamura S."/>
        </authorList>
    </citation>
    <scope>NUCLEOTIDE SEQUENCE [LARGE SCALE GENOMIC DNA]</scope>
    <source>
        <strain evidence="4 5">JCM 12603</strain>
    </source>
</reference>
<dbReference type="RefSeq" id="WP_163673615.1">
    <property type="nucleotide sequence ID" value="NZ_AP022570.1"/>
</dbReference>
<dbReference type="GO" id="GO:0022627">
    <property type="term" value="C:cytosolic small ribosomal subunit"/>
    <property type="evidence" value="ECO:0007669"/>
    <property type="project" value="TreeGrafter"/>
</dbReference>
<accession>A0A6N4V8C8</accession>
<gene>
    <name evidence="4" type="ORF">MPOR_21610</name>
</gene>
<sequence length="265" mass="29211">MSNTTDAQPVFDVDVTSHGEFPGAADYARTKIADLGRLAHRPVLYARVKLTRHHDPAVQNPVIAQGNLDISGRVVRAQVHGATAREAIDRLEAALRRQLEHLAEHWELPKKGPRAPRRPWAQEHRPGHPARSADEAEVIRRKTFAMAPCTVDEAADEMDLLDYDFHLFTEKATGAVGVMYRAGSTGYRVAMVAPDLGEELGEFHRPVTVSDAAPPCLREHDAVERLGLLALPFLFYIDAAQGRASVLYRRIDGNYGVITPSVDSA</sequence>
<dbReference type="SUPFAM" id="SSF69754">
    <property type="entry name" value="Ribosome binding protein Y (YfiA homologue)"/>
    <property type="match status" value="1"/>
</dbReference>
<dbReference type="Gene3D" id="3.30.505.50">
    <property type="entry name" value="Sigma 54 modulation/S30EA ribosomal protein, C-terminal domain"/>
    <property type="match status" value="2"/>
</dbReference>
<evidence type="ECO:0000256" key="1">
    <source>
        <dbReference type="ARBA" id="ARBA00022845"/>
    </source>
</evidence>
<dbReference type="InterPro" id="IPR050574">
    <property type="entry name" value="HPF/YfiA_ribosome-assoc"/>
</dbReference>
<dbReference type="PANTHER" id="PTHR33231:SF1">
    <property type="entry name" value="30S RIBOSOMAL PROTEIN"/>
    <property type="match status" value="1"/>
</dbReference>
<dbReference type="AlphaFoldDB" id="A0A6N4V8C8"/>
<dbReference type="Gene3D" id="3.30.160.100">
    <property type="entry name" value="Ribosome hibernation promotion factor-like"/>
    <property type="match status" value="1"/>
</dbReference>
<dbReference type="KEGG" id="mpof:MPOR_21610"/>
<name>A0A6N4V8C8_9MYCO</name>
<proteinExistence type="predicted"/>
<feature type="domain" description="Sigma 54 modulation/S30EA ribosomal protein C-terminal" evidence="3">
    <location>
        <begin position="218"/>
        <end position="257"/>
    </location>
</feature>
<evidence type="ECO:0000259" key="3">
    <source>
        <dbReference type="Pfam" id="PF16321"/>
    </source>
</evidence>
<evidence type="ECO:0000313" key="4">
    <source>
        <dbReference type="EMBL" id="BBX51135.1"/>
    </source>
</evidence>
<dbReference type="Pfam" id="PF02482">
    <property type="entry name" value="Ribosomal_S30AE"/>
    <property type="match status" value="1"/>
</dbReference>
<dbReference type="GO" id="GO:0045900">
    <property type="term" value="P:negative regulation of translational elongation"/>
    <property type="evidence" value="ECO:0007669"/>
    <property type="project" value="TreeGrafter"/>
</dbReference>
<dbReference type="Proteomes" id="UP000466785">
    <property type="component" value="Chromosome"/>
</dbReference>
<feature type="region of interest" description="Disordered" evidence="2">
    <location>
        <begin position="110"/>
        <end position="134"/>
    </location>
</feature>
<organism evidence="4 5">
    <name type="scientific">Mycolicibacterium poriferae</name>
    <dbReference type="NCBI Taxonomy" id="39694"/>
    <lineage>
        <taxon>Bacteria</taxon>
        <taxon>Bacillati</taxon>
        <taxon>Actinomycetota</taxon>
        <taxon>Actinomycetes</taxon>
        <taxon>Mycobacteriales</taxon>
        <taxon>Mycobacteriaceae</taxon>
        <taxon>Mycolicibacterium</taxon>
    </lineage>
</organism>
<dbReference type="GO" id="GO:0043024">
    <property type="term" value="F:ribosomal small subunit binding"/>
    <property type="evidence" value="ECO:0007669"/>
    <property type="project" value="TreeGrafter"/>
</dbReference>
<dbReference type="InterPro" id="IPR036567">
    <property type="entry name" value="RHF-like"/>
</dbReference>
<dbReference type="InterPro" id="IPR032528">
    <property type="entry name" value="Ribosom_S30AE_C"/>
</dbReference>
<keyword evidence="5" id="KW-1185">Reference proteome</keyword>
<dbReference type="EMBL" id="AP022570">
    <property type="protein sequence ID" value="BBX51135.1"/>
    <property type="molecule type" value="Genomic_DNA"/>
</dbReference>
<dbReference type="Pfam" id="PF16321">
    <property type="entry name" value="Ribosom_S30AE_C"/>
    <property type="match status" value="2"/>
</dbReference>
<evidence type="ECO:0000313" key="5">
    <source>
        <dbReference type="Proteomes" id="UP000466785"/>
    </source>
</evidence>
<dbReference type="PANTHER" id="PTHR33231">
    <property type="entry name" value="30S RIBOSOMAL PROTEIN"/>
    <property type="match status" value="1"/>
</dbReference>
<feature type="domain" description="Sigma 54 modulation/S30EA ribosomal protein C-terminal" evidence="3">
    <location>
        <begin position="134"/>
        <end position="189"/>
    </location>
</feature>
<dbReference type="InterPro" id="IPR038416">
    <property type="entry name" value="Ribosom_S30AE_C_sf"/>
</dbReference>
<protein>
    <recommendedName>
        <fullName evidence="3">Sigma 54 modulation/S30EA ribosomal protein C-terminal domain-containing protein</fullName>
    </recommendedName>
</protein>
<evidence type="ECO:0000256" key="2">
    <source>
        <dbReference type="SAM" id="MobiDB-lite"/>
    </source>
</evidence>
<feature type="compositionally biased region" description="Basic and acidic residues" evidence="2">
    <location>
        <begin position="120"/>
        <end position="134"/>
    </location>
</feature>